<accession>A0ABS3BMN7</accession>
<reference evidence="2 3" key="1">
    <citation type="submission" date="2021-03" db="EMBL/GenBank/DDBJ databases">
        <title>novel species isolated from a fishpond in China.</title>
        <authorList>
            <person name="Lu H."/>
            <person name="Cai Z."/>
        </authorList>
    </citation>
    <scope>NUCLEOTIDE SEQUENCE [LARGE SCALE GENOMIC DNA]</scope>
    <source>
        <strain evidence="2 3">JCM 31546</strain>
    </source>
</reference>
<dbReference type="Proteomes" id="UP000664698">
    <property type="component" value="Unassembled WGS sequence"/>
</dbReference>
<protein>
    <submittedName>
        <fullName evidence="2">Uncharacterized protein</fullName>
    </submittedName>
</protein>
<feature type="transmembrane region" description="Helical" evidence="1">
    <location>
        <begin position="162"/>
        <end position="184"/>
    </location>
</feature>
<name>A0ABS3BMN7_9BACT</name>
<comment type="caution">
    <text evidence="2">The sequence shown here is derived from an EMBL/GenBank/DDBJ whole genome shotgun (WGS) entry which is preliminary data.</text>
</comment>
<evidence type="ECO:0000256" key="1">
    <source>
        <dbReference type="SAM" id="Phobius"/>
    </source>
</evidence>
<dbReference type="RefSeq" id="WP_206568522.1">
    <property type="nucleotide sequence ID" value="NZ_JAFKCW010000001.1"/>
</dbReference>
<sequence>MGFFRKSYEILNKLTPLKSQYVIFIIITTSIIIGFFSYFDQNLSGTIGTFVALFSGILFSFSFLMFDASKKKKNEILEIFDELGITIKSFKRDQYLPENEKYNQSDILTRLRYIEFADTLFTLIILLVIISIIIFTTGISLGISLNIVFLERFQTYLYKFGITFYTFLVSIYLWVIIVLSIRVYRFYMYELKL</sequence>
<keyword evidence="1" id="KW-0472">Membrane</keyword>
<gene>
    <name evidence="2" type="ORF">J0A67_06880</name>
</gene>
<keyword evidence="1" id="KW-0812">Transmembrane</keyword>
<feature type="transmembrane region" description="Helical" evidence="1">
    <location>
        <begin position="21"/>
        <end position="39"/>
    </location>
</feature>
<evidence type="ECO:0000313" key="2">
    <source>
        <dbReference type="EMBL" id="MBN7800577.1"/>
    </source>
</evidence>
<keyword evidence="3" id="KW-1185">Reference proteome</keyword>
<organism evidence="2 3">
    <name type="scientific">Algoriphagus aestuariicola</name>
    <dbReference type="NCBI Taxonomy" id="1852016"/>
    <lineage>
        <taxon>Bacteria</taxon>
        <taxon>Pseudomonadati</taxon>
        <taxon>Bacteroidota</taxon>
        <taxon>Cytophagia</taxon>
        <taxon>Cytophagales</taxon>
        <taxon>Cyclobacteriaceae</taxon>
        <taxon>Algoriphagus</taxon>
    </lineage>
</organism>
<evidence type="ECO:0000313" key="3">
    <source>
        <dbReference type="Proteomes" id="UP000664698"/>
    </source>
</evidence>
<dbReference type="EMBL" id="JAFKCW010000001">
    <property type="protein sequence ID" value="MBN7800577.1"/>
    <property type="molecule type" value="Genomic_DNA"/>
</dbReference>
<feature type="transmembrane region" description="Helical" evidence="1">
    <location>
        <begin position="45"/>
        <end position="66"/>
    </location>
</feature>
<proteinExistence type="predicted"/>
<keyword evidence="1" id="KW-1133">Transmembrane helix</keyword>
<feature type="transmembrane region" description="Helical" evidence="1">
    <location>
        <begin position="120"/>
        <end position="150"/>
    </location>
</feature>